<dbReference type="InterPro" id="IPR007125">
    <property type="entry name" value="H2A/H2B/H3"/>
</dbReference>
<evidence type="ECO:0000313" key="5">
    <source>
        <dbReference type="EMBL" id="KAF7121373.1"/>
    </source>
</evidence>
<feature type="compositionally biased region" description="Acidic residues" evidence="3">
    <location>
        <begin position="160"/>
        <end position="183"/>
    </location>
</feature>
<protein>
    <recommendedName>
        <fullName evidence="4">Core Histone H2A/H2B/H3 domain-containing protein</fullName>
    </recommendedName>
</protein>
<evidence type="ECO:0000256" key="1">
    <source>
        <dbReference type="ARBA" id="ARBA00002001"/>
    </source>
</evidence>
<feature type="region of interest" description="Disordered" evidence="3">
    <location>
        <begin position="134"/>
        <end position="247"/>
    </location>
</feature>
<comment type="similarity">
    <text evidence="2">Belongs to the histone H2B family.</text>
</comment>
<dbReference type="GO" id="GO:0000786">
    <property type="term" value="C:nucleosome"/>
    <property type="evidence" value="ECO:0007669"/>
    <property type="project" value="InterPro"/>
</dbReference>
<feature type="compositionally biased region" description="Basic residues" evidence="3">
    <location>
        <begin position="232"/>
        <end position="243"/>
    </location>
</feature>
<feature type="compositionally biased region" description="Basic and acidic residues" evidence="3">
    <location>
        <begin position="136"/>
        <end position="154"/>
    </location>
</feature>
<dbReference type="AlphaFoldDB" id="A0A834L5E3"/>
<dbReference type="GO" id="GO:0030527">
    <property type="term" value="F:structural constituent of chromatin"/>
    <property type="evidence" value="ECO:0007669"/>
    <property type="project" value="InterPro"/>
</dbReference>
<comment type="caution">
    <text evidence="5">The sequence shown here is derived from an EMBL/GenBank/DDBJ whole genome shotgun (WGS) entry which is preliminary data.</text>
</comment>
<dbReference type="OrthoDB" id="1166527at2759"/>
<reference evidence="5" key="1">
    <citation type="submission" date="2019-11" db="EMBL/GenBank/DDBJ databases">
        <authorList>
            <person name="Liu Y."/>
            <person name="Hou J."/>
            <person name="Li T.-Q."/>
            <person name="Guan C.-H."/>
            <person name="Wu X."/>
            <person name="Wu H.-Z."/>
            <person name="Ling F."/>
            <person name="Zhang R."/>
            <person name="Shi X.-G."/>
            <person name="Ren J.-P."/>
            <person name="Chen E.-F."/>
            <person name="Sun J.-M."/>
        </authorList>
    </citation>
    <scope>NUCLEOTIDE SEQUENCE</scope>
    <source>
        <strain evidence="5">Adult_tree_wgs_1</strain>
        <tissue evidence="5">Leaves</tissue>
    </source>
</reference>
<feature type="region of interest" description="Disordered" evidence="3">
    <location>
        <begin position="53"/>
        <end position="83"/>
    </location>
</feature>
<dbReference type="Pfam" id="PF00125">
    <property type="entry name" value="Histone"/>
    <property type="match status" value="1"/>
</dbReference>
<feature type="compositionally biased region" description="Basic and acidic residues" evidence="3">
    <location>
        <begin position="216"/>
        <end position="231"/>
    </location>
</feature>
<feature type="compositionally biased region" description="Basic and acidic residues" evidence="3">
    <location>
        <begin position="184"/>
        <end position="207"/>
    </location>
</feature>
<evidence type="ECO:0000256" key="2">
    <source>
        <dbReference type="ARBA" id="ARBA00006846"/>
    </source>
</evidence>
<name>A0A834L5E3_RHOSS</name>
<dbReference type="GO" id="GO:0005634">
    <property type="term" value="C:nucleus"/>
    <property type="evidence" value="ECO:0007669"/>
    <property type="project" value="UniProtKB-ARBA"/>
</dbReference>
<dbReference type="GO" id="GO:0003677">
    <property type="term" value="F:DNA binding"/>
    <property type="evidence" value="ECO:0007669"/>
    <property type="project" value="InterPro"/>
</dbReference>
<dbReference type="PANTHER" id="PTHR23428">
    <property type="entry name" value="HISTONE H2B"/>
    <property type="match status" value="1"/>
</dbReference>
<dbReference type="InterPro" id="IPR000558">
    <property type="entry name" value="Histone_H2B"/>
</dbReference>
<evidence type="ECO:0000313" key="6">
    <source>
        <dbReference type="Proteomes" id="UP000626092"/>
    </source>
</evidence>
<dbReference type="SUPFAM" id="SSF47113">
    <property type="entry name" value="Histone-fold"/>
    <property type="match status" value="1"/>
</dbReference>
<dbReference type="Proteomes" id="UP000626092">
    <property type="component" value="Unassembled WGS sequence"/>
</dbReference>
<dbReference type="FunFam" id="1.10.20.10:FF:000043">
    <property type="entry name" value="Histone H2B"/>
    <property type="match status" value="1"/>
</dbReference>
<dbReference type="SMART" id="SM00427">
    <property type="entry name" value="H2B"/>
    <property type="match status" value="1"/>
</dbReference>
<proteinExistence type="inferred from homology"/>
<organism evidence="5 6">
    <name type="scientific">Rhododendron simsii</name>
    <name type="common">Sims's rhododendron</name>
    <dbReference type="NCBI Taxonomy" id="118357"/>
    <lineage>
        <taxon>Eukaryota</taxon>
        <taxon>Viridiplantae</taxon>
        <taxon>Streptophyta</taxon>
        <taxon>Embryophyta</taxon>
        <taxon>Tracheophyta</taxon>
        <taxon>Spermatophyta</taxon>
        <taxon>Magnoliopsida</taxon>
        <taxon>eudicotyledons</taxon>
        <taxon>Gunneridae</taxon>
        <taxon>Pentapetalae</taxon>
        <taxon>asterids</taxon>
        <taxon>Ericales</taxon>
        <taxon>Ericaceae</taxon>
        <taxon>Ericoideae</taxon>
        <taxon>Rhodoreae</taxon>
        <taxon>Rhododendron</taxon>
    </lineage>
</organism>
<dbReference type="CDD" id="cd22910">
    <property type="entry name" value="HFD_H2B"/>
    <property type="match status" value="1"/>
</dbReference>
<evidence type="ECO:0000259" key="4">
    <source>
        <dbReference type="Pfam" id="PF00125"/>
    </source>
</evidence>
<dbReference type="InterPro" id="IPR009072">
    <property type="entry name" value="Histone-fold"/>
</dbReference>
<dbReference type="Gene3D" id="1.10.20.10">
    <property type="entry name" value="Histone, subunit A"/>
    <property type="match status" value="1"/>
</dbReference>
<gene>
    <name evidence="5" type="ORF">RHSIM_Rhsim13G0102100</name>
</gene>
<sequence>MPLLLLKTPLTPVPHVPTLWKPPEPVCKNRTVKKTHILWPCFYPLPKFEKDSKRGKKAKEIRREREREREREMGPKKKQQGNVVGTVVRTTRRVVQQTVQVAVVEGNQTLLDQCEGQEQEEVLVTPSYPSTRKRKIVVEDSKAQDKQPHEREELVVQEQEQGDEDEETQEEEEEHGEIVEETEDQRVPPTKKEDGQKYKTHGDDPQKKTTTQPAQEIEKMKATQEGKESTEKKRRGRRPGRRRTASDTGEVYKRYVYRVLKQVHPELGVSSKAMTVLNNFMNDMFERLADEAARLLKYTGRKTLTSSEIQAAVQLVLPGELGKHAVVEGTKAVKAYLASTAAAGGGRRSKS</sequence>
<feature type="domain" description="Core Histone H2A/H2B/H3" evidence="4">
    <location>
        <begin position="237"/>
        <end position="315"/>
    </location>
</feature>
<feature type="compositionally biased region" description="Basic and acidic residues" evidence="3">
    <location>
        <begin position="61"/>
        <end position="75"/>
    </location>
</feature>
<evidence type="ECO:0000256" key="3">
    <source>
        <dbReference type="SAM" id="MobiDB-lite"/>
    </source>
</evidence>
<dbReference type="GO" id="GO:0046982">
    <property type="term" value="F:protein heterodimerization activity"/>
    <property type="evidence" value="ECO:0007669"/>
    <property type="project" value="InterPro"/>
</dbReference>
<keyword evidence="6" id="KW-1185">Reference proteome</keyword>
<dbReference type="EMBL" id="WJXA01000013">
    <property type="protein sequence ID" value="KAF7121373.1"/>
    <property type="molecule type" value="Genomic_DNA"/>
</dbReference>
<dbReference type="PRINTS" id="PR00621">
    <property type="entry name" value="HISTONEH2B"/>
</dbReference>
<comment type="function">
    <text evidence="1">Core component of nucleosome. Nucleosomes wrap and compact DNA into chromatin, limiting DNA accessibility to the cellular machineries which require DNA as a template. Histones thereby play a central role in transcription regulation, DNA repair, DNA replication and chromosomal stability. DNA accessibility is regulated via a complex set of post-translational modifications of histones, also called histone code, and nucleosome remodeling.</text>
</comment>
<accession>A0A834L5E3</accession>